<organism evidence="2 3">
    <name type="scientific">[Ruminococcus] torques</name>
    <dbReference type="NCBI Taxonomy" id="33039"/>
    <lineage>
        <taxon>Bacteria</taxon>
        <taxon>Bacillati</taxon>
        <taxon>Bacillota</taxon>
        <taxon>Clostridia</taxon>
        <taxon>Lachnospirales</taxon>
        <taxon>Lachnospiraceae</taxon>
        <taxon>Mediterraneibacter</taxon>
    </lineage>
</organism>
<dbReference type="RefSeq" id="WP_144367172.1">
    <property type="nucleotide sequence ID" value="NZ_CABHNA010000057.1"/>
</dbReference>
<feature type="coiled-coil region" evidence="1">
    <location>
        <begin position="293"/>
        <end position="367"/>
    </location>
</feature>
<keyword evidence="3" id="KW-1185">Reference proteome</keyword>
<dbReference type="Pfam" id="PF13558">
    <property type="entry name" value="SbcC_Walker_B"/>
    <property type="match status" value="1"/>
</dbReference>
<dbReference type="AlphaFoldDB" id="A0A564TVV3"/>
<dbReference type="GO" id="GO:0006302">
    <property type="term" value="P:double-strand break repair"/>
    <property type="evidence" value="ECO:0007669"/>
    <property type="project" value="TreeGrafter"/>
</dbReference>
<protein>
    <submittedName>
        <fullName evidence="2">Chromosome partition protein Smc</fullName>
    </submittedName>
</protein>
<feature type="coiled-coil region" evidence="1">
    <location>
        <begin position="423"/>
        <end position="471"/>
    </location>
</feature>
<feature type="coiled-coil region" evidence="1">
    <location>
        <begin position="240"/>
        <end position="267"/>
    </location>
</feature>
<keyword evidence="1" id="KW-0175">Coiled coil</keyword>
<evidence type="ECO:0000256" key="1">
    <source>
        <dbReference type="SAM" id="Coils"/>
    </source>
</evidence>
<reference evidence="2 3" key="1">
    <citation type="submission" date="2019-07" db="EMBL/GenBank/DDBJ databases">
        <authorList>
            <person name="Hibberd C M."/>
            <person name="Gehrig L. J."/>
            <person name="Chang H.-W."/>
            <person name="Venkatesh S."/>
        </authorList>
    </citation>
    <scope>NUCLEOTIDE SEQUENCE [LARGE SCALE GENOMIC DNA]</scope>
    <source>
        <strain evidence="2">Ruminococcus_torques_SSTS_Bg7063</strain>
    </source>
</reference>
<name>A0A564TVV3_9FIRM</name>
<evidence type="ECO:0000313" key="2">
    <source>
        <dbReference type="EMBL" id="VUX11401.1"/>
    </source>
</evidence>
<dbReference type="Gene3D" id="3.40.50.300">
    <property type="entry name" value="P-loop containing nucleotide triphosphate hydrolases"/>
    <property type="match status" value="2"/>
</dbReference>
<feature type="coiled-coil region" evidence="1">
    <location>
        <begin position="627"/>
        <end position="730"/>
    </location>
</feature>
<dbReference type="Proteomes" id="UP000363661">
    <property type="component" value="Unassembled WGS sequence"/>
</dbReference>
<accession>A0A564TVV3</accession>
<feature type="coiled-coil region" evidence="1">
    <location>
        <begin position="782"/>
        <end position="813"/>
    </location>
</feature>
<dbReference type="EMBL" id="CABHNA010000057">
    <property type="protein sequence ID" value="VUX11401.1"/>
    <property type="molecule type" value="Genomic_DNA"/>
</dbReference>
<dbReference type="SUPFAM" id="SSF47162">
    <property type="entry name" value="Apolipoprotein"/>
    <property type="match status" value="1"/>
</dbReference>
<dbReference type="SUPFAM" id="SSF52540">
    <property type="entry name" value="P-loop containing nucleoside triphosphate hydrolases"/>
    <property type="match status" value="1"/>
</dbReference>
<dbReference type="PANTHER" id="PTHR32182:SF0">
    <property type="entry name" value="DNA REPLICATION AND REPAIR PROTEIN RECF"/>
    <property type="match status" value="1"/>
</dbReference>
<proteinExistence type="predicted"/>
<dbReference type="GO" id="GO:0000731">
    <property type="term" value="P:DNA synthesis involved in DNA repair"/>
    <property type="evidence" value="ECO:0007669"/>
    <property type="project" value="TreeGrafter"/>
</dbReference>
<sequence length="1123" mass="130822">MKEKQSKKIFTRMLMNNWGGISHKVMEFHEYVNLFSGKSGSGKSTVMDAIQVVLYGSISSTFLNKAADDAKNRRSVLSYLRGAQKDGSFNREDQDFCSQIVLEIKDTGKNTHTCIGVSFEVGKADTDIRKYCFFSHSGKIPEDEYLTEEGVPYTIAKLKKLVEARIESADNRGRGDVNRVYPSKEAYLKTVYDAIFGYVEPGRMMTMEKSAIALRMTNGTGQFIKDYMFPKSKEDTVATISDQLGAYREIKERVEDLEQRIKMLDEISQHNLALQKARADKIYVEQILKYIEIENCKAHLQSKEDDLQDILKKIEEKEEKRKSYLAEKDAYTKEQVEVEAELKASDYGQKEKELKEIENTIQLLATNSEQWRDIVKGLSAWEEDDEVSAYVSNQALHRIDDIRDGVVSEDSIEKLKQYLSDALDNINTELGDVRERIRENQKELQEKREMVEDLKNDRKPYRAELKRARQELQNILSTQYGRTIHVNIFADLFDITDEEWKNAIEGRMGRVKHSLVTAPEYTLDAAKAFRRMKQVKGIEDIDLMDTAAIVRDKPKADENTLYECVRAEEAYVDICLKRYLGRIKKCETVEELHETRDGVTKDCYSYSNYIFRHLRKNDYEKYACIGTKVSKAKLLELEEEAAKLKQEVEEDCRVEMALRAAQKFECLNQSTEQILHLSKAAEQLQDYYEKQEKLRLEVEELKRGDRTVELKKKKQELLELLKKNAEILNSIQSEVVQYAKTQGQIESNIKSFSEKINFLTEGFVVNEQLQNEVTDALKVQSEAAYKRDKTKEKDALETLEETEREELQRSRNKFNNAYPAYGFTGIEHENNVYDKVLNQCRKDFEPKYKEEFDKQYNLVYYTLRENVIASIHGEIKAAYRHKKEINRLLAKIKFSDSIYQIDIIPAQNENGQFYEMLTAPELDSKVFDDYGFEGQLSLGEDEFYQKYEEDIKRLTEKFMPPKEEDARSLSQYRQQMEQYVDYRNYLTFSMYEKVEDENGNVRKNAVDDMAGRDSGGEGQNPKYVALLAGFAMLYMQQTNRDSKIRLVLLDEAFSKMDKERSEVCLHYARELELQLIVCVPDERLQSLIRNVDCVYGFRRHQNQVSMMHIDKGDYLDMVEGNKE</sequence>
<gene>
    <name evidence="2" type="primary">smc_2</name>
    <name evidence="2" type="ORF">RTSSTS7063_01714</name>
</gene>
<dbReference type="PANTHER" id="PTHR32182">
    <property type="entry name" value="DNA REPLICATION AND REPAIR PROTEIN RECF"/>
    <property type="match status" value="1"/>
</dbReference>
<evidence type="ECO:0000313" key="3">
    <source>
        <dbReference type="Proteomes" id="UP000363661"/>
    </source>
</evidence>
<dbReference type="Pfam" id="PF13555">
    <property type="entry name" value="AAA_29"/>
    <property type="match status" value="1"/>
</dbReference>
<dbReference type="InterPro" id="IPR027417">
    <property type="entry name" value="P-loop_NTPase"/>
</dbReference>